<evidence type="ECO:0000313" key="2">
    <source>
        <dbReference type="EMBL" id="SDP29671.1"/>
    </source>
</evidence>
<proteinExistence type="predicted"/>
<dbReference type="OrthoDB" id="5183640at2"/>
<evidence type="ECO:0000256" key="1">
    <source>
        <dbReference type="SAM" id="MobiDB-lite"/>
    </source>
</evidence>
<gene>
    <name evidence="2" type="ORF">SAMN04487905_10398</name>
</gene>
<evidence type="ECO:0008006" key="4">
    <source>
        <dbReference type="Google" id="ProtNLM"/>
    </source>
</evidence>
<dbReference type="Pfam" id="PF12079">
    <property type="entry name" value="DUF3558"/>
    <property type="match status" value="1"/>
</dbReference>
<feature type="compositionally biased region" description="Basic residues" evidence="1">
    <location>
        <begin position="1"/>
        <end position="10"/>
    </location>
</feature>
<accession>A0A1H0RJQ2</accession>
<feature type="region of interest" description="Disordered" evidence="1">
    <location>
        <begin position="1"/>
        <end position="46"/>
    </location>
</feature>
<reference evidence="3" key="1">
    <citation type="submission" date="2016-10" db="EMBL/GenBank/DDBJ databases">
        <authorList>
            <person name="Varghese N."/>
            <person name="Submissions S."/>
        </authorList>
    </citation>
    <scope>NUCLEOTIDE SEQUENCE [LARGE SCALE GENOMIC DNA]</scope>
    <source>
        <strain evidence="3">DSM 46732</strain>
    </source>
</reference>
<dbReference type="EMBL" id="FNJR01000003">
    <property type="protein sequence ID" value="SDP29671.1"/>
    <property type="molecule type" value="Genomic_DNA"/>
</dbReference>
<dbReference type="InterPro" id="IPR024520">
    <property type="entry name" value="DUF3558"/>
</dbReference>
<dbReference type="AlphaFoldDB" id="A0A1H0RJQ2"/>
<feature type="region of interest" description="Disordered" evidence="1">
    <location>
        <begin position="124"/>
        <end position="143"/>
    </location>
</feature>
<protein>
    <recommendedName>
        <fullName evidence="4">DUF3558 domain-containing protein</fullName>
    </recommendedName>
</protein>
<organism evidence="2 3">
    <name type="scientific">Actinopolyspora xinjiangensis</name>
    <dbReference type="NCBI Taxonomy" id="405564"/>
    <lineage>
        <taxon>Bacteria</taxon>
        <taxon>Bacillati</taxon>
        <taxon>Actinomycetota</taxon>
        <taxon>Actinomycetes</taxon>
        <taxon>Actinopolysporales</taxon>
        <taxon>Actinopolysporaceae</taxon>
        <taxon>Actinopolyspora</taxon>
    </lineage>
</organism>
<dbReference type="Proteomes" id="UP000199497">
    <property type="component" value="Unassembled WGS sequence"/>
</dbReference>
<evidence type="ECO:0000313" key="3">
    <source>
        <dbReference type="Proteomes" id="UP000199497"/>
    </source>
</evidence>
<dbReference type="STRING" id="405564.SAMN04487905_10398"/>
<feature type="region of interest" description="Disordered" evidence="1">
    <location>
        <begin position="69"/>
        <end position="108"/>
    </location>
</feature>
<name>A0A1H0RJQ2_9ACTN</name>
<keyword evidence="3" id="KW-1185">Reference proteome</keyword>
<feature type="compositionally biased region" description="Low complexity" evidence="1">
    <location>
        <begin position="79"/>
        <end position="90"/>
    </location>
</feature>
<feature type="compositionally biased region" description="Polar residues" evidence="1">
    <location>
        <begin position="124"/>
        <end position="136"/>
    </location>
</feature>
<feature type="compositionally biased region" description="Low complexity" evidence="1">
    <location>
        <begin position="18"/>
        <end position="27"/>
    </location>
</feature>
<sequence>MRRTGSRRQAGRFPIPSAEGEAVAVGATEPVNADGTRLHGNPQPVSRNTVTTGISLAAGLLLLAGCSSGGQTGQAAQDTTETGTSSSTSSDAGVSLPERTAPAKSLDLADPCTIITQQQATKLGVNQPTEARTSNGKEGCDYQKGKAGSDNGWVMFAAADPNRTTQEFADKRPSGKITEVADYPAYQVENYHGCLLAVDVTASGSLFINGVTRLQTRPEACSVATEFAETAVENLPNT</sequence>